<dbReference type="OMA" id="PYRYHSH"/>
<reference evidence="12 13" key="1">
    <citation type="journal article" date="2008" name="Nature">
        <title>The genome of the choanoflagellate Monosiga brevicollis and the origin of metazoans.</title>
        <authorList>
            <consortium name="JGI Sequencing"/>
            <person name="King N."/>
            <person name="Westbrook M.J."/>
            <person name="Young S.L."/>
            <person name="Kuo A."/>
            <person name="Abedin M."/>
            <person name="Chapman J."/>
            <person name="Fairclough S."/>
            <person name="Hellsten U."/>
            <person name="Isogai Y."/>
            <person name="Letunic I."/>
            <person name="Marr M."/>
            <person name="Pincus D."/>
            <person name="Putnam N."/>
            <person name="Rokas A."/>
            <person name="Wright K.J."/>
            <person name="Zuzow R."/>
            <person name="Dirks W."/>
            <person name="Good M."/>
            <person name="Goodstein D."/>
            <person name="Lemons D."/>
            <person name="Li W."/>
            <person name="Lyons J.B."/>
            <person name="Morris A."/>
            <person name="Nichols S."/>
            <person name="Richter D.J."/>
            <person name="Salamov A."/>
            <person name="Bork P."/>
            <person name="Lim W.A."/>
            <person name="Manning G."/>
            <person name="Miller W.T."/>
            <person name="McGinnis W."/>
            <person name="Shapiro H."/>
            <person name="Tjian R."/>
            <person name="Grigoriev I.V."/>
            <person name="Rokhsar D."/>
        </authorList>
    </citation>
    <scope>NUCLEOTIDE SEQUENCE [LARGE SCALE GENOMIC DNA]</scope>
    <source>
        <strain evidence="13">MX1 / ATCC 50154</strain>
    </source>
</reference>
<evidence type="ECO:0000256" key="1">
    <source>
        <dbReference type="ARBA" id="ARBA00008078"/>
    </source>
</evidence>
<dbReference type="InterPro" id="IPR036167">
    <property type="entry name" value="tRNA_intron_Endo_cat-like_sf"/>
</dbReference>
<accession>A9V454</accession>
<feature type="compositionally biased region" description="Basic and acidic residues" evidence="9">
    <location>
        <begin position="194"/>
        <end position="203"/>
    </location>
</feature>
<dbReference type="CDD" id="cd22363">
    <property type="entry name" value="tRNA-intron_lyase_C"/>
    <property type="match status" value="1"/>
</dbReference>
<evidence type="ECO:0000256" key="8">
    <source>
        <dbReference type="ARBA" id="ARBA00076724"/>
    </source>
</evidence>
<evidence type="ECO:0000259" key="11">
    <source>
        <dbReference type="Pfam" id="PF26577"/>
    </source>
</evidence>
<protein>
    <recommendedName>
        <fullName evidence="2">tRNA-intron lyase</fullName>
        <ecNumber evidence="2">4.6.1.16</ecNumber>
    </recommendedName>
    <alternativeName>
        <fullName evidence="7 8">tRNA-intron endonuclease SEN34</fullName>
    </alternativeName>
</protein>
<dbReference type="InterPro" id="IPR059049">
    <property type="entry name" value="TSEN34_N"/>
</dbReference>
<dbReference type="STRING" id="81824.A9V454"/>
<dbReference type="KEGG" id="mbr:MONBRDRAFT_33205"/>
<dbReference type="eggNOG" id="KOG4133">
    <property type="taxonomic scope" value="Eukaryota"/>
</dbReference>
<dbReference type="NCBIfam" id="TIGR00324">
    <property type="entry name" value="endA"/>
    <property type="match status" value="1"/>
</dbReference>
<dbReference type="GO" id="GO:0000213">
    <property type="term" value="F:tRNA-intron lyase activity"/>
    <property type="evidence" value="ECO:0000318"/>
    <property type="project" value="GO_Central"/>
</dbReference>
<evidence type="ECO:0000256" key="2">
    <source>
        <dbReference type="ARBA" id="ARBA00012573"/>
    </source>
</evidence>
<dbReference type="AlphaFoldDB" id="A9V454"/>
<dbReference type="InterPro" id="IPR006677">
    <property type="entry name" value="tRNA_intron_Endonuc_cat-like"/>
</dbReference>
<dbReference type="GO" id="GO:0000379">
    <property type="term" value="P:tRNA-type intron splice site recognition and cleavage"/>
    <property type="evidence" value="ECO:0000318"/>
    <property type="project" value="GO_Central"/>
</dbReference>
<dbReference type="GO" id="GO:0003676">
    <property type="term" value="F:nucleic acid binding"/>
    <property type="evidence" value="ECO:0007669"/>
    <property type="project" value="InterPro"/>
</dbReference>
<keyword evidence="13" id="KW-1185">Reference proteome</keyword>
<dbReference type="RefSeq" id="XP_001747479.1">
    <property type="nucleotide sequence ID" value="XM_001747427.1"/>
</dbReference>
<dbReference type="Proteomes" id="UP000001357">
    <property type="component" value="Unassembled WGS sequence"/>
</dbReference>
<dbReference type="FunFam" id="3.40.1350.10:FF:000008">
    <property type="entry name" value="tRNA-splicing endonuclease subunit Sen34"/>
    <property type="match status" value="1"/>
</dbReference>
<dbReference type="Pfam" id="PF26577">
    <property type="entry name" value="TSEN34_N"/>
    <property type="match status" value="1"/>
</dbReference>
<feature type="region of interest" description="Disordered" evidence="9">
    <location>
        <begin position="139"/>
        <end position="217"/>
    </location>
</feature>
<dbReference type="InterPro" id="IPR006676">
    <property type="entry name" value="tRNA_splic"/>
</dbReference>
<dbReference type="GeneID" id="5892821"/>
<dbReference type="InterPro" id="IPR011856">
    <property type="entry name" value="tRNA_endonuc-like_dom_sf"/>
</dbReference>
<evidence type="ECO:0000256" key="9">
    <source>
        <dbReference type="SAM" id="MobiDB-lite"/>
    </source>
</evidence>
<feature type="compositionally biased region" description="Acidic residues" evidence="9">
    <location>
        <begin position="181"/>
        <end position="190"/>
    </location>
</feature>
<proteinExistence type="inferred from homology"/>
<evidence type="ECO:0000256" key="6">
    <source>
        <dbReference type="ARBA" id="ARBA00059865"/>
    </source>
</evidence>
<comment type="function">
    <text evidence="6">Constitutes one of the two catalytic subunit of the tRNA-splicing endonuclease complex, a complex responsible for identification and cleavage of the splice sites in pre-tRNA. It cleaves pre-tRNA at the 5'- and 3'-splice sites to release the intron. The products are an intron and two tRNA half-molecules bearing 2',3'-cyclic phosphate and 5'-OH termini. There are no conserved sequences at the splice sites, but the intron is invariably located at the same site in the gene, placing the splice sites an invariant distance from the constant structural features of the tRNA body. It probably carries the active site for 3'-splice site cleavage.</text>
</comment>
<evidence type="ECO:0000256" key="5">
    <source>
        <dbReference type="ARBA" id="ARBA00034031"/>
    </source>
</evidence>
<dbReference type="Pfam" id="PF01974">
    <property type="entry name" value="tRNA_int_endo"/>
    <property type="match status" value="1"/>
</dbReference>
<sequence length="403" mass="44785">MADGLMGTGTSATAGVVAPPALRRIWRGEEAVQQVVRGYLTRGNVLVWEPAEEKYLRAQWHLVPQPLGTLVNHVMQNGFHGPPYQLEPEAVTLLLAHGAIELYDGEAYQPPEPELIQHVREQRLDSVMLQMEHYCSTSELSTADPASEASLKPIASNEPGSDDATLVVADNETPTTTLDGEGSDDQDESIADMSVKDQAEPVPKRAKRAKRSKRADPDLPRTILPWRLNRADILRWLKMIEAMREQVKLPDLSRQELATSDPNTTWSSLKRSALKAVDSVRFMIPRLPTASRLESLPRAALAFPTTAQQRRREMVYHDLVQRGYYLTSGIKFGGDYLVYPGDPYRYHSHFVARVVPHTASISPMDVLALGRLGTVVKKAPVLCSVDVDRGTISYMSIEWTGAN</sequence>
<organism evidence="12 13">
    <name type="scientific">Monosiga brevicollis</name>
    <name type="common">Choanoflagellate</name>
    <dbReference type="NCBI Taxonomy" id="81824"/>
    <lineage>
        <taxon>Eukaryota</taxon>
        <taxon>Choanoflagellata</taxon>
        <taxon>Craspedida</taxon>
        <taxon>Salpingoecidae</taxon>
        <taxon>Monosiga</taxon>
    </lineage>
</organism>
<comment type="similarity">
    <text evidence="1">Belongs to the tRNA-intron endonuclease family.</text>
</comment>
<dbReference type="PANTHER" id="PTHR13070:SF0">
    <property type="entry name" value="TRNA-SPLICING ENDONUCLEASE SUBUNIT SEN34"/>
    <property type="match status" value="1"/>
</dbReference>
<keyword evidence="3" id="KW-0819">tRNA processing</keyword>
<evidence type="ECO:0000313" key="12">
    <source>
        <dbReference type="EMBL" id="EDQ87559.1"/>
    </source>
</evidence>
<feature type="domain" description="TSEN34 N-terminal" evidence="11">
    <location>
        <begin position="39"/>
        <end position="104"/>
    </location>
</feature>
<dbReference type="GO" id="GO:0005634">
    <property type="term" value="C:nucleus"/>
    <property type="evidence" value="ECO:0007669"/>
    <property type="project" value="UniProtKB-ARBA"/>
</dbReference>
<dbReference type="SUPFAM" id="SSF53032">
    <property type="entry name" value="tRNA-intron endonuclease catalytic domain-like"/>
    <property type="match status" value="1"/>
</dbReference>
<evidence type="ECO:0000313" key="13">
    <source>
        <dbReference type="Proteomes" id="UP000001357"/>
    </source>
</evidence>
<name>A9V454_MONBE</name>
<evidence type="ECO:0000256" key="3">
    <source>
        <dbReference type="ARBA" id="ARBA00022694"/>
    </source>
</evidence>
<dbReference type="EC" id="4.6.1.16" evidence="2"/>
<keyword evidence="4" id="KW-0456">Lyase</keyword>
<dbReference type="EMBL" id="CH991558">
    <property type="protein sequence ID" value="EDQ87559.1"/>
    <property type="molecule type" value="Genomic_DNA"/>
</dbReference>
<feature type="domain" description="tRNA intron endonuclease catalytic" evidence="10">
    <location>
        <begin position="311"/>
        <end position="388"/>
    </location>
</feature>
<dbReference type="PANTHER" id="PTHR13070">
    <property type="entry name" value="TRNA-SPLICING ENDONUCLEASE SUBUNIT SEN34-RELATED"/>
    <property type="match status" value="1"/>
</dbReference>
<dbReference type="InParanoid" id="A9V454"/>
<evidence type="ECO:0000256" key="7">
    <source>
        <dbReference type="ARBA" id="ARBA00075884"/>
    </source>
</evidence>
<dbReference type="Gene3D" id="3.40.1350.10">
    <property type="match status" value="1"/>
</dbReference>
<feature type="compositionally biased region" description="Basic residues" evidence="9">
    <location>
        <begin position="204"/>
        <end position="213"/>
    </location>
</feature>
<comment type="catalytic activity">
    <reaction evidence="5">
        <text>pretRNA = a 3'-half-tRNA molecule with a 5'-OH end + a 5'-half-tRNA molecule with a 2',3'-cyclic phosphate end + an intron with a 2',3'-cyclic phosphate and a 5'-hydroxyl terminus.</text>
        <dbReference type="EC" id="4.6.1.16"/>
    </reaction>
</comment>
<evidence type="ECO:0000259" key="10">
    <source>
        <dbReference type="Pfam" id="PF01974"/>
    </source>
</evidence>
<gene>
    <name evidence="12" type="ORF">MONBRDRAFT_33205</name>
</gene>
<evidence type="ECO:0000256" key="4">
    <source>
        <dbReference type="ARBA" id="ARBA00023239"/>
    </source>
</evidence>